<gene>
    <name evidence="2" type="ORF">GGI59_003175</name>
</gene>
<dbReference type="GO" id="GO:0042171">
    <property type="term" value="F:lysophosphatidic acid acyltransferase activity"/>
    <property type="evidence" value="ECO:0007669"/>
    <property type="project" value="TreeGrafter"/>
</dbReference>
<dbReference type="Proteomes" id="UP000528824">
    <property type="component" value="Unassembled WGS sequence"/>
</dbReference>
<dbReference type="AlphaFoldDB" id="A0A7W8XEY1"/>
<feature type="domain" description="AB hydrolase-1" evidence="1">
    <location>
        <begin position="92"/>
        <end position="305"/>
    </location>
</feature>
<dbReference type="Pfam" id="PF12697">
    <property type="entry name" value="Abhydrolase_6"/>
    <property type="match status" value="1"/>
</dbReference>
<dbReference type="PANTHER" id="PTHR42886:SF42">
    <property type="entry name" value="ALPHA_BETA-HYDROLASES SUPERFAMILY PROTEIN"/>
    <property type="match status" value="1"/>
</dbReference>
<name>A0A7W8XEY1_9HYPH</name>
<proteinExistence type="predicted"/>
<evidence type="ECO:0000313" key="3">
    <source>
        <dbReference type="Proteomes" id="UP000528824"/>
    </source>
</evidence>
<dbReference type="InterPro" id="IPR000073">
    <property type="entry name" value="AB_hydrolase_1"/>
</dbReference>
<dbReference type="EMBL" id="JACHBC010000006">
    <property type="protein sequence ID" value="MBB5561499.1"/>
    <property type="molecule type" value="Genomic_DNA"/>
</dbReference>
<evidence type="ECO:0000313" key="2">
    <source>
        <dbReference type="EMBL" id="MBB5561499.1"/>
    </source>
</evidence>
<protein>
    <submittedName>
        <fullName evidence="2">Pimeloyl-ACP methyl ester carboxylesterase</fullName>
    </submittedName>
</protein>
<keyword evidence="3" id="KW-1185">Reference proteome</keyword>
<dbReference type="GO" id="GO:0006654">
    <property type="term" value="P:phosphatidic acid biosynthetic process"/>
    <property type="evidence" value="ECO:0007669"/>
    <property type="project" value="TreeGrafter"/>
</dbReference>
<sequence length="363" mass="40043">MNEGDDTCETIHGHIRLRTFFPLCKSKDHVDQHCVTNILCLGYPAQLEGANAMRDYAKELPEHREKFIGENDLFLEIFHGNHGSQQPGRPRLLFVHGAFTGSWMWSKYIPHFMAAGWDSYCINLRGHYKSRSVDFTQVEFAHYLEDIREGIAEIVDETGSPPVVIGFSMGGILSQKLAESVEIAGLVLIDSSICRQVHDAVPYQDLAPRAPGLVVPAPARGEQFSADETSEDIAFQRKYLSMESGKAFAAFSFHFGAQGISVDGGRITCPSLVISAVGDEDDDHRGRAAARHIGGEYLGLSGTTHTGLLVGQRYHEAVSSIMDWLARLENCSSQPSKPWPANGHQNRLPGATNIELHAPRCDK</sequence>
<dbReference type="PANTHER" id="PTHR42886">
    <property type="entry name" value="RE40534P-RELATED"/>
    <property type="match status" value="1"/>
</dbReference>
<dbReference type="SUPFAM" id="SSF53474">
    <property type="entry name" value="alpha/beta-Hydrolases"/>
    <property type="match status" value="1"/>
</dbReference>
<reference evidence="2 3" key="1">
    <citation type="submission" date="2020-08" db="EMBL/GenBank/DDBJ databases">
        <title>Genomic Encyclopedia of Type Strains, Phase IV (KMG-V): Genome sequencing to study the core and pangenomes of soil and plant-associated prokaryotes.</title>
        <authorList>
            <person name="Whitman W."/>
        </authorList>
    </citation>
    <scope>NUCLEOTIDE SEQUENCE [LARGE SCALE GENOMIC DNA]</scope>
    <source>
        <strain evidence="2 3">SEMIA 4034</strain>
    </source>
</reference>
<evidence type="ECO:0000259" key="1">
    <source>
        <dbReference type="Pfam" id="PF12697"/>
    </source>
</evidence>
<dbReference type="GO" id="GO:0055088">
    <property type="term" value="P:lipid homeostasis"/>
    <property type="evidence" value="ECO:0007669"/>
    <property type="project" value="TreeGrafter"/>
</dbReference>
<dbReference type="InterPro" id="IPR029058">
    <property type="entry name" value="AB_hydrolase_fold"/>
</dbReference>
<organism evidence="2 3">
    <name type="scientific">Rhizobium lentis</name>
    <dbReference type="NCBI Taxonomy" id="1138194"/>
    <lineage>
        <taxon>Bacteria</taxon>
        <taxon>Pseudomonadati</taxon>
        <taxon>Pseudomonadota</taxon>
        <taxon>Alphaproteobacteria</taxon>
        <taxon>Hyphomicrobiales</taxon>
        <taxon>Rhizobiaceae</taxon>
        <taxon>Rhizobium/Agrobacterium group</taxon>
        <taxon>Rhizobium</taxon>
    </lineage>
</organism>
<dbReference type="GO" id="GO:0052689">
    <property type="term" value="F:carboxylic ester hydrolase activity"/>
    <property type="evidence" value="ECO:0007669"/>
    <property type="project" value="TreeGrafter"/>
</dbReference>
<dbReference type="Gene3D" id="3.40.50.1820">
    <property type="entry name" value="alpha/beta hydrolase"/>
    <property type="match status" value="1"/>
</dbReference>
<comment type="caution">
    <text evidence="2">The sequence shown here is derived from an EMBL/GenBank/DDBJ whole genome shotgun (WGS) entry which is preliminary data.</text>
</comment>
<accession>A0A7W8XEY1</accession>